<keyword evidence="5 9" id="KW-1133">Transmembrane helix</keyword>
<evidence type="ECO:0000313" key="10">
    <source>
        <dbReference type="EMBL" id="NML43902.1"/>
    </source>
</evidence>
<evidence type="ECO:0000256" key="4">
    <source>
        <dbReference type="ARBA" id="ARBA00022692"/>
    </source>
</evidence>
<name>A0A848H2H6_9BURK</name>
<feature type="transmembrane region" description="Helical" evidence="9">
    <location>
        <begin position="50"/>
        <end position="70"/>
    </location>
</feature>
<feature type="transmembrane region" description="Helical" evidence="9">
    <location>
        <begin position="217"/>
        <end position="238"/>
    </location>
</feature>
<feature type="transmembrane region" description="Helical" evidence="9">
    <location>
        <begin position="20"/>
        <end position="44"/>
    </location>
</feature>
<dbReference type="PANTHER" id="PTHR33281">
    <property type="entry name" value="UPF0187 PROTEIN YNEE"/>
    <property type="match status" value="1"/>
</dbReference>
<dbReference type="AlphaFoldDB" id="A0A848H2H6"/>
<dbReference type="GO" id="GO:0005254">
    <property type="term" value="F:chloride channel activity"/>
    <property type="evidence" value="ECO:0007669"/>
    <property type="project" value="InterPro"/>
</dbReference>
<dbReference type="InterPro" id="IPR044669">
    <property type="entry name" value="YneE/VCCN1/2-like"/>
</dbReference>
<reference evidence="10 11" key="1">
    <citation type="submission" date="2020-04" db="EMBL/GenBank/DDBJ databases">
        <title>Ramlibacter sp. G-1-2-2 isolated from soil.</title>
        <authorList>
            <person name="Dahal R.H."/>
        </authorList>
    </citation>
    <scope>NUCLEOTIDE SEQUENCE [LARGE SCALE GENOMIC DNA]</scope>
    <source>
        <strain evidence="10 11">G-1-2-2</strain>
    </source>
</reference>
<dbReference type="PANTHER" id="PTHR33281:SF19">
    <property type="entry name" value="VOLTAGE-DEPENDENT ANION CHANNEL-FORMING PROTEIN YNEE"/>
    <property type="match status" value="1"/>
</dbReference>
<keyword evidence="4 9" id="KW-0812">Transmembrane</keyword>
<dbReference type="Proteomes" id="UP000541185">
    <property type="component" value="Unassembled WGS sequence"/>
</dbReference>
<comment type="subcellular location">
    <subcellularLocation>
        <location evidence="1">Cell membrane</location>
        <topology evidence="1">Multi-pass membrane protein</topology>
    </subcellularLocation>
</comment>
<proteinExistence type="inferred from homology"/>
<dbReference type="RefSeq" id="WP_169418079.1">
    <property type="nucleotide sequence ID" value="NZ_JABBFX010000001.1"/>
</dbReference>
<feature type="transmembrane region" description="Helical" evidence="9">
    <location>
        <begin position="244"/>
        <end position="263"/>
    </location>
</feature>
<keyword evidence="3" id="KW-1003">Cell membrane</keyword>
<protein>
    <submittedName>
        <fullName evidence="10">Bestrophin</fullName>
    </submittedName>
</protein>
<evidence type="ECO:0000313" key="11">
    <source>
        <dbReference type="Proteomes" id="UP000541185"/>
    </source>
</evidence>
<evidence type="ECO:0000256" key="5">
    <source>
        <dbReference type="ARBA" id="ARBA00022989"/>
    </source>
</evidence>
<evidence type="ECO:0000256" key="1">
    <source>
        <dbReference type="ARBA" id="ARBA00004651"/>
    </source>
</evidence>
<evidence type="ECO:0000256" key="9">
    <source>
        <dbReference type="SAM" id="Phobius"/>
    </source>
</evidence>
<comment type="similarity">
    <text evidence="8">Belongs to the anion channel-forming bestrophin (TC 1.A.46) family.</text>
</comment>
<sequence>MIVRDRPHGLQLFFTLRGSVLPHIAGKLATCTVLALLVTLSHGVLYHSKITLTSVPFTLIGLALAIFLGFRNSAAYDRFWEARRLWGDLVHRSRSFARQVQSLPLFDKPVGPEDQDDPRRLLMLRTIAFASALRHQLRGSDCNADMQRLLPADEAAAMNASTRGTEFLLRHMAEDLGALVRAHKLHPALAANTDQSLSAMAAVAAGCERIKQTPIPFAYTLLLHRTAWLYCFLLPFGLVDTVGYMTPFVVAIVAYTFFGLAALGDEIEEPFGTLDNHLPLDALCREIEVSVLDTLGVRDLPPRLAPVDSRLT</sequence>
<dbReference type="EMBL" id="JABBFX010000001">
    <property type="protein sequence ID" value="NML43902.1"/>
    <property type="molecule type" value="Genomic_DNA"/>
</dbReference>
<dbReference type="Pfam" id="PF25539">
    <property type="entry name" value="Bestrophin_2"/>
    <property type="match status" value="1"/>
</dbReference>
<keyword evidence="6" id="KW-0406">Ion transport</keyword>
<keyword evidence="7 9" id="KW-0472">Membrane</keyword>
<gene>
    <name evidence="10" type="ORF">HHL11_09090</name>
</gene>
<accession>A0A848H2H6</accession>
<evidence type="ECO:0000256" key="2">
    <source>
        <dbReference type="ARBA" id="ARBA00022448"/>
    </source>
</evidence>
<keyword evidence="11" id="KW-1185">Reference proteome</keyword>
<keyword evidence="2" id="KW-0813">Transport</keyword>
<evidence type="ECO:0000256" key="3">
    <source>
        <dbReference type="ARBA" id="ARBA00022475"/>
    </source>
</evidence>
<organism evidence="10 11">
    <name type="scientific">Ramlibacter agri</name>
    <dbReference type="NCBI Taxonomy" id="2728837"/>
    <lineage>
        <taxon>Bacteria</taxon>
        <taxon>Pseudomonadati</taxon>
        <taxon>Pseudomonadota</taxon>
        <taxon>Betaproteobacteria</taxon>
        <taxon>Burkholderiales</taxon>
        <taxon>Comamonadaceae</taxon>
        <taxon>Ramlibacter</taxon>
    </lineage>
</organism>
<evidence type="ECO:0000256" key="8">
    <source>
        <dbReference type="ARBA" id="ARBA00034708"/>
    </source>
</evidence>
<dbReference type="GO" id="GO:0005886">
    <property type="term" value="C:plasma membrane"/>
    <property type="evidence" value="ECO:0007669"/>
    <property type="project" value="UniProtKB-SubCell"/>
</dbReference>
<evidence type="ECO:0000256" key="7">
    <source>
        <dbReference type="ARBA" id="ARBA00023136"/>
    </source>
</evidence>
<comment type="caution">
    <text evidence="10">The sequence shown here is derived from an EMBL/GenBank/DDBJ whole genome shotgun (WGS) entry which is preliminary data.</text>
</comment>
<evidence type="ECO:0000256" key="6">
    <source>
        <dbReference type="ARBA" id="ARBA00023065"/>
    </source>
</evidence>